<evidence type="ECO:0000313" key="2">
    <source>
        <dbReference type="Proteomes" id="UP000199111"/>
    </source>
</evidence>
<keyword evidence="2" id="KW-1185">Reference proteome</keyword>
<dbReference type="Proteomes" id="UP000199111">
    <property type="component" value="Unassembled WGS sequence"/>
</dbReference>
<dbReference type="GeneID" id="96296922"/>
<dbReference type="RefSeq" id="WP_093885909.1">
    <property type="nucleotide sequence ID" value="NZ_FOQY01000003.1"/>
</dbReference>
<dbReference type="EMBL" id="FOQY01000003">
    <property type="protein sequence ID" value="SFI43431.1"/>
    <property type="molecule type" value="Genomic_DNA"/>
</dbReference>
<organism evidence="1 2">
    <name type="scientific">Streptosporangium canum</name>
    <dbReference type="NCBI Taxonomy" id="324952"/>
    <lineage>
        <taxon>Bacteria</taxon>
        <taxon>Bacillati</taxon>
        <taxon>Actinomycetota</taxon>
        <taxon>Actinomycetes</taxon>
        <taxon>Streptosporangiales</taxon>
        <taxon>Streptosporangiaceae</taxon>
        <taxon>Streptosporangium</taxon>
    </lineage>
</organism>
<protein>
    <submittedName>
        <fullName evidence="1">Uncharacterized protein</fullName>
    </submittedName>
</protein>
<proteinExistence type="predicted"/>
<evidence type="ECO:0000313" key="1">
    <source>
        <dbReference type="EMBL" id="SFI43431.1"/>
    </source>
</evidence>
<dbReference type="AlphaFoldDB" id="A0A1I3I676"/>
<accession>A0A1I3I676</accession>
<name>A0A1I3I676_9ACTN</name>
<reference evidence="2" key="1">
    <citation type="submission" date="2016-10" db="EMBL/GenBank/DDBJ databases">
        <authorList>
            <person name="Varghese N."/>
            <person name="Submissions S."/>
        </authorList>
    </citation>
    <scope>NUCLEOTIDE SEQUENCE [LARGE SCALE GENOMIC DNA]</scope>
    <source>
        <strain evidence="2">CGMCC 4.2126</strain>
    </source>
</reference>
<sequence length="83" mass="9524">MNTIEMGRGFRSRPTIISFDYDAPQGPDYFEVGDCLPRTLDISENVEGSVYPLNPHILASGDEREAWYLDTTYILDAIRFRSF</sequence>
<gene>
    <name evidence="1" type="ORF">SAMN05216275_103153</name>
</gene>